<feature type="transmembrane region" description="Helical" evidence="9">
    <location>
        <begin position="27"/>
        <end position="48"/>
    </location>
</feature>
<dbReference type="GO" id="GO:0009306">
    <property type="term" value="P:protein secretion"/>
    <property type="evidence" value="ECO:0007669"/>
    <property type="project" value="UniProtKB-UniRule"/>
</dbReference>
<dbReference type="NCBIfam" id="TIGR00964">
    <property type="entry name" value="secE_bact"/>
    <property type="match status" value="1"/>
</dbReference>
<evidence type="ECO:0000256" key="6">
    <source>
        <dbReference type="ARBA" id="ARBA00022989"/>
    </source>
</evidence>
<dbReference type="RefSeq" id="WP_082762576.1">
    <property type="nucleotide sequence ID" value="NZ_CBCRWS010000019.1"/>
</dbReference>
<keyword evidence="6 9" id="KW-1133">Transmembrane helix</keyword>
<keyword evidence="11" id="KW-1185">Reference proteome</keyword>
<dbReference type="GO" id="GO:0005886">
    <property type="term" value="C:plasma membrane"/>
    <property type="evidence" value="ECO:0007669"/>
    <property type="project" value="UniProtKB-SubCell"/>
</dbReference>
<evidence type="ECO:0000256" key="1">
    <source>
        <dbReference type="ARBA" id="ARBA00004370"/>
    </source>
</evidence>
<dbReference type="OrthoDB" id="88929at2"/>
<keyword evidence="8 9" id="KW-0472">Membrane</keyword>
<dbReference type="Gene3D" id="1.20.5.1030">
    <property type="entry name" value="Preprotein translocase secy subunit"/>
    <property type="match status" value="1"/>
</dbReference>
<dbReference type="InterPro" id="IPR001901">
    <property type="entry name" value="Translocase_SecE/Sec61-g"/>
</dbReference>
<evidence type="ECO:0000256" key="8">
    <source>
        <dbReference type="ARBA" id="ARBA00023136"/>
    </source>
</evidence>
<evidence type="ECO:0000313" key="11">
    <source>
        <dbReference type="Proteomes" id="UP000526184"/>
    </source>
</evidence>
<dbReference type="GO" id="GO:0006605">
    <property type="term" value="P:protein targeting"/>
    <property type="evidence" value="ECO:0007669"/>
    <property type="project" value="UniProtKB-UniRule"/>
</dbReference>
<proteinExistence type="inferred from homology"/>
<dbReference type="EMBL" id="JABMKT010000014">
    <property type="protein sequence ID" value="NYV27871.1"/>
    <property type="molecule type" value="Genomic_DNA"/>
</dbReference>
<organism evidence="10 11">
    <name type="scientific">Streptobacillus felis</name>
    <dbReference type="NCBI Taxonomy" id="1384509"/>
    <lineage>
        <taxon>Bacteria</taxon>
        <taxon>Fusobacteriati</taxon>
        <taxon>Fusobacteriota</taxon>
        <taxon>Fusobacteriia</taxon>
        <taxon>Fusobacteriales</taxon>
        <taxon>Leptotrichiaceae</taxon>
        <taxon>Streptobacillus</taxon>
    </lineage>
</organism>
<gene>
    <name evidence="9 10" type="primary">secE</name>
    <name evidence="10" type="ORF">HP397_03410</name>
</gene>
<name>A0A7Z0PFK4_9FUSO</name>
<keyword evidence="2 9" id="KW-0813">Transport</keyword>
<keyword evidence="5 9" id="KW-0653">Protein transport</keyword>
<dbReference type="Pfam" id="PF00584">
    <property type="entry name" value="SecE"/>
    <property type="match status" value="1"/>
</dbReference>
<evidence type="ECO:0000256" key="4">
    <source>
        <dbReference type="ARBA" id="ARBA00022692"/>
    </source>
</evidence>
<dbReference type="PANTHER" id="PTHR33910:SF1">
    <property type="entry name" value="PROTEIN TRANSLOCASE SUBUNIT SECE"/>
    <property type="match status" value="1"/>
</dbReference>
<evidence type="ECO:0000256" key="2">
    <source>
        <dbReference type="ARBA" id="ARBA00022448"/>
    </source>
</evidence>
<comment type="subcellular location">
    <subcellularLocation>
        <location evidence="9">Cell membrane</location>
        <topology evidence="9">Single-pass membrane protein</topology>
    </subcellularLocation>
    <subcellularLocation>
        <location evidence="1">Membrane</location>
    </subcellularLocation>
</comment>
<comment type="subunit">
    <text evidence="9">Component of the Sec protein translocase complex. Heterotrimer consisting of SecY, SecE and SecG subunits. The heterotrimers can form oligomers, although 1 heterotrimer is thought to be able to translocate proteins. Interacts with the ribosome. Interacts with SecDF, and other proteins may be involved. Interacts with SecA.</text>
</comment>
<evidence type="ECO:0000256" key="5">
    <source>
        <dbReference type="ARBA" id="ARBA00022927"/>
    </source>
</evidence>
<keyword evidence="4 9" id="KW-0812">Transmembrane</keyword>
<comment type="caution">
    <text evidence="10">The sequence shown here is derived from an EMBL/GenBank/DDBJ whole genome shotgun (WGS) entry which is preliminary data.</text>
</comment>
<dbReference type="GO" id="GO:0043952">
    <property type="term" value="P:protein transport by the Sec complex"/>
    <property type="evidence" value="ECO:0007669"/>
    <property type="project" value="UniProtKB-UniRule"/>
</dbReference>
<evidence type="ECO:0000256" key="9">
    <source>
        <dbReference type="HAMAP-Rule" id="MF_00422"/>
    </source>
</evidence>
<accession>A0A7Z0PFK4</accession>
<dbReference type="AlphaFoldDB" id="A0A7Z0PFK4"/>
<evidence type="ECO:0000313" key="10">
    <source>
        <dbReference type="EMBL" id="NYV27871.1"/>
    </source>
</evidence>
<evidence type="ECO:0000256" key="7">
    <source>
        <dbReference type="ARBA" id="ARBA00023010"/>
    </source>
</evidence>
<comment type="similarity">
    <text evidence="9">Belongs to the SecE/SEC61-gamma family.</text>
</comment>
<dbReference type="Proteomes" id="UP000526184">
    <property type="component" value="Unassembled WGS sequence"/>
</dbReference>
<dbReference type="GO" id="GO:0065002">
    <property type="term" value="P:intracellular protein transmembrane transport"/>
    <property type="evidence" value="ECO:0007669"/>
    <property type="project" value="UniProtKB-UniRule"/>
</dbReference>
<dbReference type="InterPro" id="IPR005807">
    <property type="entry name" value="SecE_bac"/>
</dbReference>
<keyword evidence="3 9" id="KW-1003">Cell membrane</keyword>
<dbReference type="HAMAP" id="MF_00422">
    <property type="entry name" value="SecE"/>
    <property type="match status" value="1"/>
</dbReference>
<reference evidence="10 11" key="1">
    <citation type="submission" date="2020-05" db="EMBL/GenBank/DDBJ databases">
        <title>Streptobacillus felis strain LHL191014123.</title>
        <authorList>
            <person name="Fawzy A."/>
            <person name="Rau J."/>
            <person name="Risse K."/>
            <person name="Schauerte N."/>
            <person name="Geiger C."/>
            <person name="Blom J."/>
            <person name="Imirzalioglu C."/>
            <person name="Falgenhauer J."/>
            <person name="Bach A."/>
            <person name="Herden C."/>
            <person name="Eisenberg T."/>
        </authorList>
    </citation>
    <scope>NUCLEOTIDE SEQUENCE [LARGE SCALE GENOMIC DNA]</scope>
    <source>
        <strain evidence="10 11">LHL191014123</strain>
    </source>
</reference>
<keyword evidence="7 9" id="KW-0811">Translocation</keyword>
<dbReference type="PANTHER" id="PTHR33910">
    <property type="entry name" value="PROTEIN TRANSLOCASE SUBUNIT SECE"/>
    <property type="match status" value="1"/>
</dbReference>
<protein>
    <recommendedName>
        <fullName evidence="9">Protein translocase subunit SecE</fullName>
    </recommendedName>
</protein>
<comment type="function">
    <text evidence="9">Essential subunit of the Sec protein translocation channel SecYEG. Clamps together the 2 halves of SecY. May contact the channel plug during translocation.</text>
</comment>
<evidence type="ECO:0000256" key="3">
    <source>
        <dbReference type="ARBA" id="ARBA00022475"/>
    </source>
</evidence>
<dbReference type="InterPro" id="IPR038379">
    <property type="entry name" value="SecE_sf"/>
</dbReference>
<sequence length="68" mass="8030">MKKEKMNLFNQIIAEYKQVQWPTKAEVFQVTIVVLLITLFISLMILIFDFGFTTFMDRFSSIVKSLFS</sequence>
<dbReference type="GO" id="GO:0008320">
    <property type="term" value="F:protein transmembrane transporter activity"/>
    <property type="evidence" value="ECO:0007669"/>
    <property type="project" value="UniProtKB-UniRule"/>
</dbReference>